<protein>
    <recommendedName>
        <fullName evidence="1">Helicase ATP-binding domain-containing protein</fullName>
    </recommendedName>
</protein>
<reference evidence="2" key="1">
    <citation type="submission" date="2018-05" db="EMBL/GenBank/DDBJ databases">
        <authorList>
            <person name="Lanie J.A."/>
            <person name="Ng W.-L."/>
            <person name="Kazmierczak K.M."/>
            <person name="Andrzejewski T.M."/>
            <person name="Davidsen T.M."/>
            <person name="Wayne K.J."/>
            <person name="Tettelin H."/>
            <person name="Glass J.I."/>
            <person name="Rusch D."/>
            <person name="Podicherti R."/>
            <person name="Tsui H.-C.T."/>
            <person name="Winkler M.E."/>
        </authorList>
    </citation>
    <scope>NUCLEOTIDE SEQUENCE</scope>
</reference>
<evidence type="ECO:0000259" key="1">
    <source>
        <dbReference type="PROSITE" id="PS51192"/>
    </source>
</evidence>
<organism evidence="2">
    <name type="scientific">marine metagenome</name>
    <dbReference type="NCBI Taxonomy" id="408172"/>
    <lineage>
        <taxon>unclassified sequences</taxon>
        <taxon>metagenomes</taxon>
        <taxon>ecological metagenomes</taxon>
    </lineage>
</organism>
<dbReference type="AlphaFoldDB" id="A0A382A258"/>
<accession>A0A382A258</accession>
<dbReference type="InterPro" id="IPR000330">
    <property type="entry name" value="SNF2_N"/>
</dbReference>
<dbReference type="EMBL" id="UINC01023608">
    <property type="protein sequence ID" value="SVA95600.1"/>
    <property type="molecule type" value="Genomic_DNA"/>
</dbReference>
<dbReference type="GO" id="GO:0004386">
    <property type="term" value="F:helicase activity"/>
    <property type="evidence" value="ECO:0007669"/>
    <property type="project" value="UniProtKB-KW"/>
</dbReference>
<proteinExistence type="predicted"/>
<dbReference type="Gene3D" id="3.40.50.10810">
    <property type="entry name" value="Tandem AAA-ATPase domain"/>
    <property type="match status" value="1"/>
</dbReference>
<dbReference type="InterPro" id="IPR014001">
    <property type="entry name" value="Helicase_ATP-bd"/>
</dbReference>
<dbReference type="InterPro" id="IPR027417">
    <property type="entry name" value="P-loop_NTPase"/>
</dbReference>
<dbReference type="GO" id="GO:0005524">
    <property type="term" value="F:ATP binding"/>
    <property type="evidence" value="ECO:0007669"/>
    <property type="project" value="UniProtKB-KW"/>
</dbReference>
<dbReference type="SUPFAM" id="SSF52540">
    <property type="entry name" value="P-loop containing nucleoside triphosphate hydrolases"/>
    <property type="match status" value="1"/>
</dbReference>
<dbReference type="InterPro" id="IPR003593">
    <property type="entry name" value="AAA+_ATPase"/>
</dbReference>
<dbReference type="PROSITE" id="PS51192">
    <property type="entry name" value="HELICASE_ATP_BIND_1"/>
    <property type="match status" value="1"/>
</dbReference>
<dbReference type="Pfam" id="PF00176">
    <property type="entry name" value="SNF2-rel_dom"/>
    <property type="match status" value="1"/>
</dbReference>
<sequence length="477" mass="53402">MSLKAVVGSHAVKKNKRSHAFEVREVSVGFADLLAGQRLAGVIVDGDVVVVAIDIHGPGSATLTYRSSDGQLGDRILTSDDLGGISEVSTQRWTFDGDGAAFRLASEARRMKWAHLSDPFAALDTSNIEPYPHQIEAVYNRFLTQKPLRFLLADDPGAGKTIMAGLLIRELMLRGDVARCLVVAPGSLVEQWQDELWDKFSLDFELMSRGAVEASRTGNPFLEKNLLVARVDQLARAEDLTAKVQVSDWDLVIVDEAHKMSAHQYGNELKKTKRFLLGEVLRERARHFLLLTATPHNGKNEDFLAFMTLIDPERFAGRLRDGEVPDVSDVMRRLVKENLTTFDGRRLFPQRHAHSLNFELSEPEDALYQAVTDYVRVGMNRAARMQEEGDKRRGIIVGFALAGLQRRLASSPAAIYHSLRRRTERLKTQADELRHLAATGEPVPVTELPKGVRIADLEDFDFDDYADDELENLEDFV</sequence>
<feature type="non-terminal residue" evidence="2">
    <location>
        <position position="477"/>
    </location>
</feature>
<dbReference type="InterPro" id="IPR038718">
    <property type="entry name" value="SNF2-like_sf"/>
</dbReference>
<feature type="domain" description="Helicase ATP-binding" evidence="1">
    <location>
        <begin position="141"/>
        <end position="313"/>
    </location>
</feature>
<dbReference type="SMART" id="SM00382">
    <property type="entry name" value="AAA"/>
    <property type="match status" value="1"/>
</dbReference>
<dbReference type="SMART" id="SM00487">
    <property type="entry name" value="DEXDc"/>
    <property type="match status" value="1"/>
</dbReference>
<dbReference type="InterPro" id="IPR057342">
    <property type="entry name" value="DEXDc_RapA"/>
</dbReference>
<gene>
    <name evidence="2" type="ORF">METZ01_LOCUS148454</name>
</gene>
<dbReference type="CDD" id="cd18011">
    <property type="entry name" value="DEXDc_RapA"/>
    <property type="match status" value="1"/>
</dbReference>
<evidence type="ECO:0000313" key="2">
    <source>
        <dbReference type="EMBL" id="SVA95600.1"/>
    </source>
</evidence>
<name>A0A382A258_9ZZZZ</name>
<dbReference type="PANTHER" id="PTHR10799">
    <property type="entry name" value="SNF2/RAD54 HELICASE FAMILY"/>
    <property type="match status" value="1"/>
</dbReference>